<dbReference type="PANTHER" id="PTHR44520">
    <property type="entry name" value="RESPONSE REGULATOR RCP1-RELATED"/>
    <property type="match status" value="1"/>
</dbReference>
<gene>
    <name evidence="3" type="ORF">MED217_07106</name>
</gene>
<accession>A3XMR5</accession>
<dbReference type="STRING" id="398720.MED217_07106"/>
<reference evidence="3 4" key="1">
    <citation type="journal article" date="2007" name="Nature">
        <title>Light stimulates growth of proteorhodopsin-containing marine Flavobacteria.</title>
        <authorList>
            <person name="Gomez-Consarnau L."/>
            <person name="Gonzalez J.M."/>
            <person name="Coll-Llado M."/>
            <person name="Gourdon P."/>
            <person name="Pascher T."/>
            <person name="Neutze R."/>
            <person name="Pedros-Alio C."/>
            <person name="Pinhassi J."/>
        </authorList>
    </citation>
    <scope>NUCLEOTIDE SEQUENCE [LARGE SCALE GENOMIC DNA]</scope>
    <source>
        <strain evidence="3 4">MED217</strain>
    </source>
</reference>
<dbReference type="InterPro" id="IPR052893">
    <property type="entry name" value="TCS_response_regulator"/>
</dbReference>
<evidence type="ECO:0000256" key="1">
    <source>
        <dbReference type="PROSITE-ProRule" id="PRU00169"/>
    </source>
</evidence>
<dbReference type="HOGENOM" id="CLU_000445_69_17_10"/>
<proteinExistence type="predicted"/>
<dbReference type="CDD" id="cd17557">
    <property type="entry name" value="REC_Rcp-like"/>
    <property type="match status" value="1"/>
</dbReference>
<name>A3XMR5_LEEBM</name>
<dbReference type="InterPro" id="IPR001789">
    <property type="entry name" value="Sig_transdc_resp-reg_receiver"/>
</dbReference>
<dbReference type="Proteomes" id="UP000001601">
    <property type="component" value="Unassembled WGS sequence"/>
</dbReference>
<keyword evidence="1" id="KW-0597">Phosphoprotein</keyword>
<comment type="caution">
    <text evidence="3">The sequence shown here is derived from an EMBL/GenBank/DDBJ whole genome shotgun (WGS) entry which is preliminary data.</text>
</comment>
<dbReference type="AlphaFoldDB" id="A3XMR5"/>
<protein>
    <submittedName>
        <fullName evidence="3">Response regulator</fullName>
    </submittedName>
</protein>
<dbReference type="Pfam" id="PF00072">
    <property type="entry name" value="Response_reg"/>
    <property type="match status" value="1"/>
</dbReference>
<dbReference type="EMBL" id="AANC01000005">
    <property type="protein sequence ID" value="EAQ49153.1"/>
    <property type="molecule type" value="Genomic_DNA"/>
</dbReference>
<organism evidence="3 4">
    <name type="scientific">Leeuwenhoekiella blandensis (strain CECT 7118 / CCUG 51940 / KCTC 22103 / MED217)</name>
    <name type="common">Flavobacterium sp. (strain MED217)</name>
    <dbReference type="NCBI Taxonomy" id="398720"/>
    <lineage>
        <taxon>Bacteria</taxon>
        <taxon>Pseudomonadati</taxon>
        <taxon>Bacteroidota</taxon>
        <taxon>Flavobacteriia</taxon>
        <taxon>Flavobacteriales</taxon>
        <taxon>Flavobacteriaceae</taxon>
        <taxon>Leeuwenhoekiella</taxon>
    </lineage>
</organism>
<dbReference type="PANTHER" id="PTHR44520:SF1">
    <property type="entry name" value="TWO-COMPONENT SYSTEM REGULATORY PROTEIN"/>
    <property type="match status" value="1"/>
</dbReference>
<dbReference type="RefSeq" id="WP_009779802.1">
    <property type="nucleotide sequence ID" value="NZ_CH672395.1"/>
</dbReference>
<dbReference type="Gene3D" id="3.40.50.2300">
    <property type="match status" value="1"/>
</dbReference>
<dbReference type="PROSITE" id="PS50110">
    <property type="entry name" value="RESPONSE_REGULATORY"/>
    <property type="match status" value="1"/>
</dbReference>
<dbReference type="eggNOG" id="COG0745">
    <property type="taxonomic scope" value="Bacteria"/>
</dbReference>
<feature type="modified residue" description="4-aspartylphosphate" evidence="1">
    <location>
        <position position="61"/>
    </location>
</feature>
<keyword evidence="4" id="KW-1185">Reference proteome</keyword>
<sequence length="136" mass="15857">MNSDYILSIEDNNTDIVLMNRIFKKSIPEFAIKHITDGQEAMAYVESETFRSHLPKLILLDIKVPKLNGLEILKRFRKKEEFQAIPVVMMSSSDRKDEIEKAYELGANSFMEKPRTYPELSKALPALINYWIVYNK</sequence>
<feature type="domain" description="Response regulatory" evidence="2">
    <location>
        <begin position="5"/>
        <end position="128"/>
    </location>
</feature>
<dbReference type="SMART" id="SM00448">
    <property type="entry name" value="REC"/>
    <property type="match status" value="1"/>
</dbReference>
<dbReference type="OrthoDB" id="7631574at2"/>
<dbReference type="GO" id="GO:0000160">
    <property type="term" value="P:phosphorelay signal transduction system"/>
    <property type="evidence" value="ECO:0007669"/>
    <property type="project" value="InterPro"/>
</dbReference>
<dbReference type="SUPFAM" id="SSF52172">
    <property type="entry name" value="CheY-like"/>
    <property type="match status" value="1"/>
</dbReference>
<evidence type="ECO:0000313" key="3">
    <source>
        <dbReference type="EMBL" id="EAQ49153.1"/>
    </source>
</evidence>
<evidence type="ECO:0000259" key="2">
    <source>
        <dbReference type="PROSITE" id="PS50110"/>
    </source>
</evidence>
<evidence type="ECO:0000313" key="4">
    <source>
        <dbReference type="Proteomes" id="UP000001601"/>
    </source>
</evidence>
<dbReference type="InterPro" id="IPR011006">
    <property type="entry name" value="CheY-like_superfamily"/>
</dbReference>